<comment type="caution">
    <text evidence="1">The sequence shown here is derived from an EMBL/GenBank/DDBJ whole genome shotgun (WGS) entry which is preliminary data.</text>
</comment>
<evidence type="ECO:0008006" key="3">
    <source>
        <dbReference type="Google" id="ProtNLM"/>
    </source>
</evidence>
<organism evidence="1 2">
    <name type="scientific">Lyngbya confervoides BDU141951</name>
    <dbReference type="NCBI Taxonomy" id="1574623"/>
    <lineage>
        <taxon>Bacteria</taxon>
        <taxon>Bacillati</taxon>
        <taxon>Cyanobacteriota</taxon>
        <taxon>Cyanophyceae</taxon>
        <taxon>Oscillatoriophycideae</taxon>
        <taxon>Oscillatoriales</taxon>
        <taxon>Microcoleaceae</taxon>
        <taxon>Lyngbya</taxon>
    </lineage>
</organism>
<protein>
    <recommendedName>
        <fullName evidence="3">Lipoprotein</fullName>
    </recommendedName>
</protein>
<reference evidence="1 2" key="1">
    <citation type="journal article" date="2015" name="Genome Announc.">
        <title>Draft Genome Sequence of Filamentous Marine Cyanobacterium Lyngbya confervoides Strain BDU141951.</title>
        <authorList>
            <person name="Chandrababunaidu M.M."/>
            <person name="Sen D."/>
            <person name="Tripathy S."/>
        </authorList>
    </citation>
    <scope>NUCLEOTIDE SEQUENCE [LARGE SCALE GENOMIC DNA]</scope>
    <source>
        <strain evidence="1 2">BDU141951</strain>
    </source>
</reference>
<dbReference type="Proteomes" id="UP000031561">
    <property type="component" value="Unassembled WGS sequence"/>
</dbReference>
<gene>
    <name evidence="1" type="ORF">QQ91_0013150</name>
</gene>
<keyword evidence="1" id="KW-0614">Plasmid</keyword>
<dbReference type="RefSeq" id="WP_166282746.1">
    <property type="nucleotide sequence ID" value="NZ_JTHE03000078.1"/>
</dbReference>
<dbReference type="AlphaFoldDB" id="A0ABD4T5D0"/>
<proteinExistence type="predicted"/>
<accession>A0ABD4T5D0</accession>
<dbReference type="PROSITE" id="PS51257">
    <property type="entry name" value="PROKAR_LIPOPROTEIN"/>
    <property type="match status" value="1"/>
</dbReference>
<sequence>MLPTIKGFRAVAVSMLLVCLLFVSGCGSLPAVRSLPGSAGSQYAQIEQGNTPAGQDFGAWVMQTATGLIQDAYVRNENKLGVVITPQVDPSDVKPLARSLVSGFHKNFPQRDLTVLVYAPDKQLILRAEYDNQSNNIQYNAA</sequence>
<evidence type="ECO:0000313" key="1">
    <source>
        <dbReference type="EMBL" id="MCM1983765.1"/>
    </source>
</evidence>
<keyword evidence="2" id="KW-1185">Reference proteome</keyword>
<geneLocation type="plasmid" evidence="1">
    <name>unnamed18</name>
</geneLocation>
<dbReference type="EMBL" id="JTHE03000078">
    <property type="protein sequence ID" value="MCM1983765.1"/>
    <property type="molecule type" value="Genomic_DNA"/>
</dbReference>
<name>A0ABD4T5D0_9CYAN</name>
<evidence type="ECO:0000313" key="2">
    <source>
        <dbReference type="Proteomes" id="UP000031561"/>
    </source>
</evidence>